<evidence type="ECO:0000256" key="8">
    <source>
        <dbReference type="SAM" id="MobiDB-lite"/>
    </source>
</evidence>
<dbReference type="GO" id="GO:0004177">
    <property type="term" value="F:aminopeptidase activity"/>
    <property type="evidence" value="ECO:0007669"/>
    <property type="project" value="UniProtKB-KW"/>
</dbReference>
<evidence type="ECO:0000313" key="10">
    <source>
        <dbReference type="Proteomes" id="UP001374579"/>
    </source>
</evidence>
<dbReference type="PANTHER" id="PTHR28631:SF1">
    <property type="entry name" value="ACTIN MATURATION PROTEASE"/>
    <property type="match status" value="1"/>
</dbReference>
<gene>
    <name evidence="9" type="ORF">V1264_019735</name>
</gene>
<organism evidence="9 10">
    <name type="scientific">Littorina saxatilis</name>
    <dbReference type="NCBI Taxonomy" id="31220"/>
    <lineage>
        <taxon>Eukaryota</taxon>
        <taxon>Metazoa</taxon>
        <taxon>Spiralia</taxon>
        <taxon>Lophotrochozoa</taxon>
        <taxon>Mollusca</taxon>
        <taxon>Gastropoda</taxon>
        <taxon>Caenogastropoda</taxon>
        <taxon>Littorinimorpha</taxon>
        <taxon>Littorinoidea</taxon>
        <taxon>Littorinidae</taxon>
        <taxon>Littorina</taxon>
    </lineage>
</organism>
<evidence type="ECO:0000256" key="4">
    <source>
        <dbReference type="ARBA" id="ARBA00034725"/>
    </source>
</evidence>
<accession>A0AAN9BH82</accession>
<sequence>MASESPPPPPPPPAPPPPPPKVTDSLDKPERGGIMSDEVWCQEILPTHYMFVGQSGVCEYKQQCQRKLQKDADSQNTVFLSHYRTVTPIIQSGPLCGLVAVAMAAPLVGTQEVTTEKLLDEAVTQGYTKQGEMFSASNMSSLVQSVLAAPFRSEVVCNCDEARILHYLLQGNFLLTPYDADKNHRPCNKKGQKAHWMLITGVFVAVNNAENIINLGQLEENQDDYQQDLYHLKPEKPTTPEILKILRQNTDKIQGVFVYGHQGKSKHTGVWTIGELLDSNSQLTELGPERSVDEYIVPEGGVEKGLCGKMVRVYRSETVV</sequence>
<keyword evidence="1" id="KW-0031">Aminopeptidase</keyword>
<keyword evidence="2" id="KW-0645">Protease</keyword>
<dbReference type="Pfam" id="PF21646">
    <property type="entry name" value="ACTMAP-like_C"/>
    <property type="match status" value="1"/>
</dbReference>
<name>A0AAN9BH82_9CAEN</name>
<evidence type="ECO:0000256" key="3">
    <source>
        <dbReference type="ARBA" id="ARBA00022801"/>
    </source>
</evidence>
<feature type="region of interest" description="Disordered" evidence="8">
    <location>
        <begin position="1"/>
        <end position="32"/>
    </location>
</feature>
<evidence type="ECO:0000256" key="2">
    <source>
        <dbReference type="ARBA" id="ARBA00022670"/>
    </source>
</evidence>
<comment type="similarity">
    <text evidence="4">Belongs to the ACTMAP family.</text>
</comment>
<feature type="compositionally biased region" description="Pro residues" evidence="8">
    <location>
        <begin position="1"/>
        <end position="21"/>
    </location>
</feature>
<evidence type="ECO:0000256" key="5">
    <source>
        <dbReference type="ARBA" id="ARBA00034848"/>
    </source>
</evidence>
<dbReference type="AlphaFoldDB" id="A0AAN9BH82"/>
<protein>
    <recommendedName>
        <fullName evidence="5">Actin maturation protease</fullName>
    </recommendedName>
    <alternativeName>
        <fullName evidence="6">Actin aminopeptidase ACTMAP</fullName>
    </alternativeName>
</protein>
<dbReference type="SUPFAM" id="SSF101447">
    <property type="entry name" value="Formin homology 2 domain (FH2 domain)"/>
    <property type="match status" value="1"/>
</dbReference>
<proteinExistence type="inferred from homology"/>
<dbReference type="EMBL" id="JBAMIC010000008">
    <property type="protein sequence ID" value="KAK7105133.1"/>
    <property type="molecule type" value="Genomic_DNA"/>
</dbReference>
<evidence type="ECO:0000256" key="6">
    <source>
        <dbReference type="ARBA" id="ARBA00034908"/>
    </source>
</evidence>
<keyword evidence="3" id="KW-0378">Hydrolase</keyword>
<evidence type="ECO:0000256" key="7">
    <source>
        <dbReference type="ARBA" id="ARBA00049041"/>
    </source>
</evidence>
<dbReference type="Proteomes" id="UP001374579">
    <property type="component" value="Unassembled WGS sequence"/>
</dbReference>
<dbReference type="GO" id="GO:0006508">
    <property type="term" value="P:proteolysis"/>
    <property type="evidence" value="ECO:0007669"/>
    <property type="project" value="UniProtKB-KW"/>
</dbReference>
<comment type="catalytic activity">
    <reaction evidence="7">
        <text>N-terminal N(alpha)-acetyl-L-cysteinyl-L-aspartyl-[protein] + H2O = N-terminal L-aspartyl-[protein] + N-acetyl-L-cysteine</text>
        <dbReference type="Rhea" id="RHEA:74579"/>
        <dbReference type="Rhea" id="RHEA-COMP:12669"/>
        <dbReference type="Rhea" id="RHEA-COMP:18395"/>
        <dbReference type="ChEBI" id="CHEBI:15377"/>
        <dbReference type="ChEBI" id="CHEBI:64720"/>
        <dbReference type="ChEBI" id="CHEBI:78236"/>
        <dbReference type="ChEBI" id="CHEBI:193599"/>
    </reaction>
    <physiologicalReaction direction="left-to-right" evidence="7">
        <dbReference type="Rhea" id="RHEA:74580"/>
    </physiologicalReaction>
</comment>
<dbReference type="PANTHER" id="PTHR28631">
    <property type="entry name" value="UPF0692 PROTEIN C19ORF54"/>
    <property type="match status" value="1"/>
</dbReference>
<evidence type="ECO:0000313" key="9">
    <source>
        <dbReference type="EMBL" id="KAK7105133.1"/>
    </source>
</evidence>
<evidence type="ECO:0000256" key="1">
    <source>
        <dbReference type="ARBA" id="ARBA00022438"/>
    </source>
</evidence>
<dbReference type="InterPro" id="IPR040043">
    <property type="entry name" value="ACTMAP"/>
</dbReference>
<reference evidence="9 10" key="1">
    <citation type="submission" date="2024-02" db="EMBL/GenBank/DDBJ databases">
        <title>Chromosome-scale genome assembly of the rough periwinkle Littorina saxatilis.</title>
        <authorList>
            <person name="De Jode A."/>
            <person name="Faria R."/>
            <person name="Formenti G."/>
            <person name="Sims Y."/>
            <person name="Smith T.P."/>
            <person name="Tracey A."/>
            <person name="Wood J.M.D."/>
            <person name="Zagrodzka Z.B."/>
            <person name="Johannesson K."/>
            <person name="Butlin R.K."/>
            <person name="Leder E.H."/>
        </authorList>
    </citation>
    <scope>NUCLEOTIDE SEQUENCE [LARGE SCALE GENOMIC DNA]</scope>
    <source>
        <strain evidence="9">Snail1</strain>
        <tissue evidence="9">Muscle</tissue>
    </source>
</reference>
<keyword evidence="10" id="KW-1185">Reference proteome</keyword>
<comment type="caution">
    <text evidence="9">The sequence shown here is derived from an EMBL/GenBank/DDBJ whole genome shotgun (WGS) entry which is preliminary data.</text>
</comment>